<accession>A0A5A7R9X8</accession>
<feature type="region of interest" description="Disordered" evidence="1">
    <location>
        <begin position="23"/>
        <end position="59"/>
    </location>
</feature>
<sequence length="105" mass="11142">MGEFAVSQEALSTTLCVVVKSSSVSESESPSYKSPSSLSSSPPSHESWSSLSMSPSPSSDLLRRFLSDSGFAFGEKQLLNGDVTTSLRHVCKNAVVVENAENLGR</sequence>
<proteinExistence type="predicted"/>
<keyword evidence="3" id="KW-1185">Reference proteome</keyword>
<name>A0A5A7R9X8_STRAF</name>
<dbReference type="EMBL" id="BKCP01011070">
    <property type="protein sequence ID" value="GER54238.1"/>
    <property type="molecule type" value="Genomic_DNA"/>
</dbReference>
<reference evidence="3" key="1">
    <citation type="journal article" date="2019" name="Curr. Biol.">
        <title>Genome Sequence of Striga asiatica Provides Insight into the Evolution of Plant Parasitism.</title>
        <authorList>
            <person name="Yoshida S."/>
            <person name="Kim S."/>
            <person name="Wafula E.K."/>
            <person name="Tanskanen J."/>
            <person name="Kim Y.M."/>
            <person name="Honaas L."/>
            <person name="Yang Z."/>
            <person name="Spallek T."/>
            <person name="Conn C.E."/>
            <person name="Ichihashi Y."/>
            <person name="Cheong K."/>
            <person name="Cui S."/>
            <person name="Der J.P."/>
            <person name="Gundlach H."/>
            <person name="Jiao Y."/>
            <person name="Hori C."/>
            <person name="Ishida J.K."/>
            <person name="Kasahara H."/>
            <person name="Kiba T."/>
            <person name="Kim M.S."/>
            <person name="Koo N."/>
            <person name="Laohavisit A."/>
            <person name="Lee Y.H."/>
            <person name="Lumba S."/>
            <person name="McCourt P."/>
            <person name="Mortimer J.C."/>
            <person name="Mutuku J.M."/>
            <person name="Nomura T."/>
            <person name="Sasaki-Sekimoto Y."/>
            <person name="Seto Y."/>
            <person name="Wang Y."/>
            <person name="Wakatake T."/>
            <person name="Sakakibara H."/>
            <person name="Demura T."/>
            <person name="Yamaguchi S."/>
            <person name="Yoneyama K."/>
            <person name="Manabe R.I."/>
            <person name="Nelson D.C."/>
            <person name="Schulman A.H."/>
            <person name="Timko M.P."/>
            <person name="dePamphilis C.W."/>
            <person name="Choi D."/>
            <person name="Shirasu K."/>
        </authorList>
    </citation>
    <scope>NUCLEOTIDE SEQUENCE [LARGE SCALE GENOMIC DNA]</scope>
    <source>
        <strain evidence="3">cv. UVA1</strain>
    </source>
</reference>
<evidence type="ECO:0000256" key="1">
    <source>
        <dbReference type="SAM" id="MobiDB-lite"/>
    </source>
</evidence>
<organism evidence="2 3">
    <name type="scientific">Striga asiatica</name>
    <name type="common">Asiatic witchweed</name>
    <name type="synonym">Buchnera asiatica</name>
    <dbReference type="NCBI Taxonomy" id="4170"/>
    <lineage>
        <taxon>Eukaryota</taxon>
        <taxon>Viridiplantae</taxon>
        <taxon>Streptophyta</taxon>
        <taxon>Embryophyta</taxon>
        <taxon>Tracheophyta</taxon>
        <taxon>Spermatophyta</taxon>
        <taxon>Magnoliopsida</taxon>
        <taxon>eudicotyledons</taxon>
        <taxon>Gunneridae</taxon>
        <taxon>Pentapetalae</taxon>
        <taxon>asterids</taxon>
        <taxon>lamiids</taxon>
        <taxon>Lamiales</taxon>
        <taxon>Orobanchaceae</taxon>
        <taxon>Buchnereae</taxon>
        <taxon>Striga</taxon>
    </lineage>
</organism>
<evidence type="ECO:0000313" key="2">
    <source>
        <dbReference type="EMBL" id="GER54238.1"/>
    </source>
</evidence>
<evidence type="ECO:0000313" key="3">
    <source>
        <dbReference type="Proteomes" id="UP000325081"/>
    </source>
</evidence>
<protein>
    <submittedName>
        <fullName evidence="2">Cathepsin B</fullName>
    </submittedName>
</protein>
<dbReference type="AlphaFoldDB" id="A0A5A7R9X8"/>
<gene>
    <name evidence="2" type="ORF">STAS_31823</name>
</gene>
<dbReference type="Proteomes" id="UP000325081">
    <property type="component" value="Unassembled WGS sequence"/>
</dbReference>
<comment type="caution">
    <text evidence="2">The sequence shown here is derived from an EMBL/GenBank/DDBJ whole genome shotgun (WGS) entry which is preliminary data.</text>
</comment>